<protein>
    <submittedName>
        <fullName evidence="1">Uncharacterized protein</fullName>
    </submittedName>
</protein>
<organism evidence="1 2">
    <name type="scientific">Snodgrassella communis</name>
    <dbReference type="NCBI Taxonomy" id="2946699"/>
    <lineage>
        <taxon>Bacteria</taxon>
        <taxon>Pseudomonadati</taxon>
        <taxon>Pseudomonadota</taxon>
        <taxon>Betaproteobacteria</taxon>
        <taxon>Neisseriales</taxon>
        <taxon>Neisseriaceae</taxon>
        <taxon>Snodgrassella</taxon>
    </lineage>
</organism>
<accession>A0A836MP99</accession>
<dbReference type="EMBL" id="JFZV01000012">
    <property type="protein sequence ID" value="KDN14009.1"/>
    <property type="molecule type" value="Genomic_DNA"/>
</dbReference>
<dbReference type="AlphaFoldDB" id="A0A836MP99"/>
<name>A0A836MP99_9NEIS</name>
<comment type="caution">
    <text evidence="1">The sequence shown here is derived from an EMBL/GenBank/DDBJ whole genome shotgun (WGS) entry which is preliminary data.</text>
</comment>
<gene>
    <name evidence="1" type="ORF">SALWKB29_1911</name>
</gene>
<sequence>MNKTSFNINFKNPTHPNTKLNKIHNFAKLSDNISLATKLSHHWQLIQKPDQYR</sequence>
<keyword evidence="2" id="KW-1185">Reference proteome</keyword>
<evidence type="ECO:0000313" key="1">
    <source>
        <dbReference type="EMBL" id="KDN14009.1"/>
    </source>
</evidence>
<reference evidence="1 2" key="1">
    <citation type="submission" date="2014-03" db="EMBL/GenBank/DDBJ databases">
        <title>The genomes of two eusocial bee gut symbionts.</title>
        <authorList>
            <person name="Kwong W.K."/>
            <person name="Engel P."/>
            <person name="Koch H."/>
            <person name="Moran N.A."/>
        </authorList>
    </citation>
    <scope>NUCLEOTIDE SEQUENCE [LARGE SCALE GENOMIC DNA]</scope>
    <source>
        <strain evidence="2">wkB29</strain>
    </source>
</reference>
<proteinExistence type="predicted"/>
<dbReference type="Proteomes" id="UP000027170">
    <property type="component" value="Unassembled WGS sequence"/>
</dbReference>
<evidence type="ECO:0000313" key="2">
    <source>
        <dbReference type="Proteomes" id="UP000027170"/>
    </source>
</evidence>